<dbReference type="Proteomes" id="UP001060215">
    <property type="component" value="Chromosome 10"/>
</dbReference>
<evidence type="ECO:0000313" key="1">
    <source>
        <dbReference type="EMBL" id="KAI7998012.1"/>
    </source>
</evidence>
<evidence type="ECO:0000313" key="2">
    <source>
        <dbReference type="Proteomes" id="UP001060215"/>
    </source>
</evidence>
<comment type="caution">
    <text evidence="1">The sequence shown here is derived from an EMBL/GenBank/DDBJ whole genome shotgun (WGS) entry which is preliminary data.</text>
</comment>
<sequence>MGERSAQTEGDCCCWCSGSVLAAVAADAYCWSWMVDLLKGCGGSGWCLSCFTVCFVQLLVVLGHTAGFGYCFEDVWKVWLESGLLLYYGLSLPTQGMCHFGCTLIMYLNAGHDSSGHITMWATLLLQDH</sequence>
<gene>
    <name evidence="1" type="ORF">LOK49_LG10G00014</name>
</gene>
<accession>A0ACC0GBZ9</accession>
<proteinExistence type="predicted"/>
<dbReference type="EMBL" id="CM045767">
    <property type="protein sequence ID" value="KAI7998012.1"/>
    <property type="molecule type" value="Genomic_DNA"/>
</dbReference>
<name>A0ACC0GBZ9_9ERIC</name>
<keyword evidence="2" id="KW-1185">Reference proteome</keyword>
<organism evidence="1 2">
    <name type="scientific">Camellia lanceoleosa</name>
    <dbReference type="NCBI Taxonomy" id="1840588"/>
    <lineage>
        <taxon>Eukaryota</taxon>
        <taxon>Viridiplantae</taxon>
        <taxon>Streptophyta</taxon>
        <taxon>Embryophyta</taxon>
        <taxon>Tracheophyta</taxon>
        <taxon>Spermatophyta</taxon>
        <taxon>Magnoliopsida</taxon>
        <taxon>eudicotyledons</taxon>
        <taxon>Gunneridae</taxon>
        <taxon>Pentapetalae</taxon>
        <taxon>asterids</taxon>
        <taxon>Ericales</taxon>
        <taxon>Theaceae</taxon>
        <taxon>Camellia</taxon>
    </lineage>
</organism>
<reference evidence="1 2" key="1">
    <citation type="journal article" date="2022" name="Plant J.">
        <title>Chromosome-level genome of Camellia lanceoleosa provides a valuable resource for understanding genome evolution and self-incompatibility.</title>
        <authorList>
            <person name="Gong W."/>
            <person name="Xiao S."/>
            <person name="Wang L."/>
            <person name="Liao Z."/>
            <person name="Chang Y."/>
            <person name="Mo W."/>
            <person name="Hu G."/>
            <person name="Li W."/>
            <person name="Zhao G."/>
            <person name="Zhu H."/>
            <person name="Hu X."/>
            <person name="Ji K."/>
            <person name="Xiang X."/>
            <person name="Song Q."/>
            <person name="Yuan D."/>
            <person name="Jin S."/>
            <person name="Zhang L."/>
        </authorList>
    </citation>
    <scope>NUCLEOTIDE SEQUENCE [LARGE SCALE GENOMIC DNA]</scope>
    <source>
        <strain evidence="1">SQ_2022a</strain>
    </source>
</reference>
<protein>
    <submittedName>
        <fullName evidence="1">Ent-kaurenoic acid oxidase 2</fullName>
    </submittedName>
</protein>